<dbReference type="SUPFAM" id="SSF53756">
    <property type="entry name" value="UDP-Glycosyltransferase/glycogen phosphorylase"/>
    <property type="match status" value="1"/>
</dbReference>
<protein>
    <recommendedName>
        <fullName evidence="5">Glycosyltransferase</fullName>
        <ecNumber evidence="5">2.4.1.-</ecNumber>
    </recommendedName>
</protein>
<keyword evidence="2 4" id="KW-0328">Glycosyltransferase</keyword>
<evidence type="ECO:0000256" key="1">
    <source>
        <dbReference type="ARBA" id="ARBA00009995"/>
    </source>
</evidence>
<dbReference type="PANTHER" id="PTHR48044">
    <property type="entry name" value="GLYCOSYLTRANSFERASE"/>
    <property type="match status" value="1"/>
</dbReference>
<dbReference type="Pfam" id="PF00201">
    <property type="entry name" value="UDPGT"/>
    <property type="match status" value="1"/>
</dbReference>
<dbReference type="EMBL" id="JBJUIK010000009">
    <property type="protein sequence ID" value="KAL3518496.1"/>
    <property type="molecule type" value="Genomic_DNA"/>
</dbReference>
<evidence type="ECO:0000256" key="2">
    <source>
        <dbReference type="ARBA" id="ARBA00022676"/>
    </source>
</evidence>
<evidence type="ECO:0000313" key="7">
    <source>
        <dbReference type="EMBL" id="KAL3518496.1"/>
    </source>
</evidence>
<dbReference type="Proteomes" id="UP001630127">
    <property type="component" value="Unassembled WGS sequence"/>
</dbReference>
<reference evidence="7 8" key="1">
    <citation type="submission" date="2024-11" db="EMBL/GenBank/DDBJ databases">
        <title>A near-complete genome assembly of Cinchona calisaya.</title>
        <authorList>
            <person name="Lian D.C."/>
            <person name="Zhao X.W."/>
            <person name="Wei L."/>
        </authorList>
    </citation>
    <scope>NUCLEOTIDE SEQUENCE [LARGE SCALE GENOMIC DNA]</scope>
    <source>
        <tissue evidence="7">Nenye</tissue>
    </source>
</reference>
<evidence type="ECO:0000256" key="5">
    <source>
        <dbReference type="RuleBase" id="RU362057"/>
    </source>
</evidence>
<evidence type="ECO:0000256" key="3">
    <source>
        <dbReference type="ARBA" id="ARBA00022679"/>
    </source>
</evidence>
<dbReference type="Gene3D" id="3.40.50.2000">
    <property type="entry name" value="Glycogen Phosphorylase B"/>
    <property type="match status" value="2"/>
</dbReference>
<gene>
    <name evidence="7" type="ORF">ACH5RR_021085</name>
</gene>
<dbReference type="Pfam" id="PF26168">
    <property type="entry name" value="Glyco_transf_N"/>
    <property type="match status" value="1"/>
</dbReference>
<dbReference type="CDD" id="cd03784">
    <property type="entry name" value="GT1_Gtf-like"/>
    <property type="match status" value="1"/>
</dbReference>
<dbReference type="AlphaFoldDB" id="A0ABD2ZG98"/>
<dbReference type="GO" id="GO:0016138">
    <property type="term" value="P:glycoside biosynthetic process"/>
    <property type="evidence" value="ECO:0007669"/>
    <property type="project" value="UniProtKB-ARBA"/>
</dbReference>
<dbReference type="PANTHER" id="PTHR48044:SF9">
    <property type="entry name" value="UDP-GLYCOSYLTRANSFERASE SUPERFAMILY PROTEIN"/>
    <property type="match status" value="1"/>
</dbReference>
<dbReference type="EC" id="2.4.1.-" evidence="5"/>
<dbReference type="InterPro" id="IPR058980">
    <property type="entry name" value="Glyco_transf_N"/>
</dbReference>
<evidence type="ECO:0000256" key="4">
    <source>
        <dbReference type="RuleBase" id="RU003718"/>
    </source>
</evidence>
<name>A0ABD2ZG98_9GENT</name>
<dbReference type="GO" id="GO:0008194">
    <property type="term" value="F:UDP-glycosyltransferase activity"/>
    <property type="evidence" value="ECO:0007669"/>
    <property type="project" value="UniProtKB-ARBA"/>
</dbReference>
<keyword evidence="3 4" id="KW-0808">Transferase</keyword>
<sequence>MDLKQDFHRILMLPWLAHGHVSPFLELAKKLTSSRNSNFQVYLCSTPVNLTPIREILADNNNHLGSIQCIDIHLPTNSELPPEYQTTKNLPPHLMPVLKTAFDEAKGCFLRILRKLKPHLVVYDFLQPFAPSVAQEERIPSVLFLNCAASTNAFLVHCTEHPDLDYPIPELNFSKNTRWEIVKFMYDVSNGVTNKERYLECIEKSSSFVLVKTLNEIEQKHIDYFSKLVEKEVIPVGPLVQEPKDKSSDLAFMEWLSKRDFSSVVFVSFGSEYFLSKEEIEEIAYGLEISMVSFIWVVRFHGRENVSSSSSAILHEILPEGFQERVAERGMVVEDWAPQAKILSHPSIGGFVSHCGWSSTLESIAFGVPIIAMPMQLDQPLNARLVVESGVGIEVQRENGKFRKEEIARVIKEVVVQEEGKDVRKKVQELSSKIKEKGDQEIDHVVKRLLQLVIKE</sequence>
<comment type="caution">
    <text evidence="7">The sequence shown here is derived from an EMBL/GenBank/DDBJ whole genome shotgun (WGS) entry which is preliminary data.</text>
</comment>
<dbReference type="InterPro" id="IPR035595">
    <property type="entry name" value="UDP_glycos_trans_CS"/>
</dbReference>
<evidence type="ECO:0000259" key="6">
    <source>
        <dbReference type="Pfam" id="PF26168"/>
    </source>
</evidence>
<dbReference type="InterPro" id="IPR002213">
    <property type="entry name" value="UDP_glucos_trans"/>
</dbReference>
<dbReference type="PROSITE" id="PS00375">
    <property type="entry name" value="UDPGT"/>
    <property type="match status" value="1"/>
</dbReference>
<comment type="similarity">
    <text evidence="1 4">Belongs to the UDP-glycosyltransferase family.</text>
</comment>
<dbReference type="FunFam" id="3.40.50.2000:FF:000060">
    <property type="entry name" value="Glycosyltransferase"/>
    <property type="match status" value="1"/>
</dbReference>
<accession>A0ABD2ZG98</accession>
<evidence type="ECO:0000313" key="8">
    <source>
        <dbReference type="Proteomes" id="UP001630127"/>
    </source>
</evidence>
<proteinExistence type="inferred from homology"/>
<keyword evidence="8" id="KW-1185">Reference proteome</keyword>
<organism evidence="7 8">
    <name type="scientific">Cinchona calisaya</name>
    <dbReference type="NCBI Taxonomy" id="153742"/>
    <lineage>
        <taxon>Eukaryota</taxon>
        <taxon>Viridiplantae</taxon>
        <taxon>Streptophyta</taxon>
        <taxon>Embryophyta</taxon>
        <taxon>Tracheophyta</taxon>
        <taxon>Spermatophyta</taxon>
        <taxon>Magnoliopsida</taxon>
        <taxon>eudicotyledons</taxon>
        <taxon>Gunneridae</taxon>
        <taxon>Pentapetalae</taxon>
        <taxon>asterids</taxon>
        <taxon>lamiids</taxon>
        <taxon>Gentianales</taxon>
        <taxon>Rubiaceae</taxon>
        <taxon>Cinchonoideae</taxon>
        <taxon>Cinchoneae</taxon>
        <taxon>Cinchona</taxon>
    </lineage>
</organism>
<feature type="domain" description="Glycosyltransferase N-terminal" evidence="6">
    <location>
        <begin position="10"/>
        <end position="239"/>
    </location>
</feature>